<organism evidence="2 3">
    <name type="scientific">Listeria booriae</name>
    <dbReference type="NCBI Taxonomy" id="1552123"/>
    <lineage>
        <taxon>Bacteria</taxon>
        <taxon>Bacillati</taxon>
        <taxon>Bacillota</taxon>
        <taxon>Bacilli</taxon>
        <taxon>Bacillales</taxon>
        <taxon>Listeriaceae</taxon>
        <taxon>Listeria</taxon>
    </lineage>
</organism>
<evidence type="ECO:0000259" key="1">
    <source>
        <dbReference type="PROSITE" id="PS51725"/>
    </source>
</evidence>
<dbReference type="AlphaFoldDB" id="A0A842CT49"/>
<dbReference type="EMBL" id="JAARWW010000002">
    <property type="protein sequence ID" value="MBC2003054.1"/>
    <property type="molecule type" value="Genomic_DNA"/>
</dbReference>
<dbReference type="Gene3D" id="3.30.70.100">
    <property type="match status" value="1"/>
</dbReference>
<name>A0A842CT49_9LIST</name>
<evidence type="ECO:0000313" key="2">
    <source>
        <dbReference type="EMBL" id="MBC2003054.1"/>
    </source>
</evidence>
<dbReference type="InterPro" id="IPR007138">
    <property type="entry name" value="ABM_dom"/>
</dbReference>
<proteinExistence type="predicted"/>
<dbReference type="Proteomes" id="UP000546806">
    <property type="component" value="Unassembled WGS sequence"/>
</dbReference>
<dbReference type="Pfam" id="PF03992">
    <property type="entry name" value="ABM"/>
    <property type="match status" value="1"/>
</dbReference>
<dbReference type="InterPro" id="IPR050404">
    <property type="entry name" value="Heme-degrading_MO"/>
</dbReference>
<dbReference type="PANTHER" id="PTHR34474:SF2">
    <property type="entry name" value="SIGNAL TRANSDUCTION PROTEIN TRAP"/>
    <property type="match status" value="1"/>
</dbReference>
<dbReference type="RefSeq" id="WP_185532581.1">
    <property type="nucleotide sequence ID" value="NZ_JAARWW010000002.1"/>
</dbReference>
<keyword evidence="2" id="KW-0560">Oxidoreductase</keyword>
<comment type="caution">
    <text evidence="2">The sequence shown here is derived from an EMBL/GenBank/DDBJ whole genome shotgun (WGS) entry which is preliminary data.</text>
</comment>
<dbReference type="PROSITE" id="PS51725">
    <property type="entry name" value="ABM"/>
    <property type="match status" value="1"/>
</dbReference>
<dbReference type="SUPFAM" id="SSF54909">
    <property type="entry name" value="Dimeric alpha+beta barrel"/>
    <property type="match status" value="1"/>
</dbReference>
<dbReference type="PANTHER" id="PTHR34474">
    <property type="entry name" value="SIGNAL TRANSDUCTION PROTEIN TRAP"/>
    <property type="match status" value="1"/>
</dbReference>
<protein>
    <submittedName>
        <fullName evidence="2">Antibiotic biosynthesis monooxygenase</fullName>
    </submittedName>
</protein>
<dbReference type="GO" id="GO:0004497">
    <property type="term" value="F:monooxygenase activity"/>
    <property type="evidence" value="ECO:0007669"/>
    <property type="project" value="UniProtKB-KW"/>
</dbReference>
<gene>
    <name evidence="2" type="ORF">HCA78_04670</name>
</gene>
<evidence type="ECO:0000313" key="3">
    <source>
        <dbReference type="Proteomes" id="UP000546806"/>
    </source>
</evidence>
<feature type="domain" description="ABM" evidence="1">
    <location>
        <begin position="2"/>
        <end position="92"/>
    </location>
</feature>
<keyword evidence="2" id="KW-0503">Monooxygenase</keyword>
<accession>A0A842CT49</accession>
<sequence length="99" mass="11778">MILESAMLQVTQGDTDSFEQDFKVASAYITSIPGYIDHELHKCLENETDYLLLVRWETLEAHTEGFRQSDAYLEWKWLLHHYYNPFPKVKHFTRIKIDA</sequence>
<reference evidence="2 3" key="1">
    <citation type="submission" date="2020-03" db="EMBL/GenBank/DDBJ databases">
        <title>Soil Listeria distribution.</title>
        <authorList>
            <person name="Liao J."/>
            <person name="Wiedmann M."/>
        </authorList>
    </citation>
    <scope>NUCLEOTIDE SEQUENCE [LARGE SCALE GENOMIC DNA]</scope>
    <source>
        <strain evidence="2 3">FSL L7-0435</strain>
    </source>
</reference>
<dbReference type="InterPro" id="IPR011008">
    <property type="entry name" value="Dimeric_a/b-barrel"/>
</dbReference>